<dbReference type="PANTHER" id="PTHR13779:SF7">
    <property type="entry name" value="ATPASE WRNIP1"/>
    <property type="match status" value="1"/>
</dbReference>
<dbReference type="EMBL" id="WKKI01000004">
    <property type="protein sequence ID" value="MRX71377.1"/>
    <property type="molecule type" value="Genomic_DNA"/>
</dbReference>
<dbReference type="Proteomes" id="UP000448867">
    <property type="component" value="Unassembled WGS sequence"/>
</dbReference>
<dbReference type="Gene3D" id="1.10.8.60">
    <property type="match status" value="1"/>
</dbReference>
<evidence type="ECO:0000313" key="6">
    <source>
        <dbReference type="Proteomes" id="UP000448867"/>
    </source>
</evidence>
<dbReference type="GO" id="GO:0016887">
    <property type="term" value="F:ATP hydrolysis activity"/>
    <property type="evidence" value="ECO:0007669"/>
    <property type="project" value="InterPro"/>
</dbReference>
<evidence type="ECO:0000313" key="5">
    <source>
        <dbReference type="EMBL" id="MRX71377.1"/>
    </source>
</evidence>
<comment type="similarity">
    <text evidence="1">Belongs to the AAA ATPase family. RarA/MGS1/WRNIP1 subfamily.</text>
</comment>
<organism evidence="5 6">
    <name type="scientific">Metabacillus lacus</name>
    <dbReference type="NCBI Taxonomy" id="1983721"/>
    <lineage>
        <taxon>Bacteria</taxon>
        <taxon>Bacillati</taxon>
        <taxon>Bacillota</taxon>
        <taxon>Bacilli</taxon>
        <taxon>Bacillales</taxon>
        <taxon>Bacillaceae</taxon>
        <taxon>Metabacillus</taxon>
    </lineage>
</organism>
<dbReference type="Pfam" id="PF12002">
    <property type="entry name" value="MgsA_C"/>
    <property type="match status" value="1"/>
</dbReference>
<dbReference type="InterPro" id="IPR008921">
    <property type="entry name" value="DNA_pol3_clamp-load_cplx_C"/>
</dbReference>
<dbReference type="InterPro" id="IPR051314">
    <property type="entry name" value="AAA_ATPase_RarA/MGS1/WRNIP1"/>
</dbReference>
<dbReference type="FunFam" id="1.10.3710.10:FF:000003">
    <property type="entry name" value="ATPase, AAA family protein"/>
    <property type="match status" value="1"/>
</dbReference>
<feature type="domain" description="AAA+ ATPase" evidence="4">
    <location>
        <begin position="39"/>
        <end position="150"/>
    </location>
</feature>
<dbReference type="InterPro" id="IPR032423">
    <property type="entry name" value="AAA_assoc_2"/>
</dbReference>
<dbReference type="Gene3D" id="1.20.272.10">
    <property type="match status" value="1"/>
</dbReference>
<dbReference type="OrthoDB" id="9778364at2"/>
<evidence type="ECO:0000256" key="3">
    <source>
        <dbReference type="ARBA" id="ARBA00022840"/>
    </source>
</evidence>
<dbReference type="GO" id="GO:0005524">
    <property type="term" value="F:ATP binding"/>
    <property type="evidence" value="ECO:0007669"/>
    <property type="project" value="UniProtKB-KW"/>
</dbReference>
<dbReference type="Gene3D" id="1.10.3710.10">
    <property type="entry name" value="DNA polymerase III clamp loader subunits, C-terminal domain"/>
    <property type="match status" value="1"/>
</dbReference>
<dbReference type="InterPro" id="IPR003959">
    <property type="entry name" value="ATPase_AAA_core"/>
</dbReference>
<dbReference type="PANTHER" id="PTHR13779">
    <property type="entry name" value="WERNER HELICASE-INTERACTING PROTEIN 1 FAMILY MEMBER"/>
    <property type="match status" value="1"/>
</dbReference>
<keyword evidence="2" id="KW-0547">Nucleotide-binding</keyword>
<dbReference type="GO" id="GO:0006261">
    <property type="term" value="P:DNA-templated DNA replication"/>
    <property type="evidence" value="ECO:0007669"/>
    <property type="project" value="TreeGrafter"/>
</dbReference>
<name>A0A7X2LYY1_9BACI</name>
<dbReference type="InterPro" id="IPR027417">
    <property type="entry name" value="P-loop_NTPase"/>
</dbReference>
<dbReference type="AlphaFoldDB" id="A0A7X2LYY1"/>
<dbReference type="GO" id="GO:0000731">
    <property type="term" value="P:DNA synthesis involved in DNA repair"/>
    <property type="evidence" value="ECO:0007669"/>
    <property type="project" value="TreeGrafter"/>
</dbReference>
<dbReference type="InterPro" id="IPR021886">
    <property type="entry name" value="MgsA_C"/>
</dbReference>
<dbReference type="CDD" id="cd18139">
    <property type="entry name" value="HLD_clamp_RarA"/>
    <property type="match status" value="1"/>
</dbReference>
<keyword evidence="3" id="KW-0067">ATP-binding</keyword>
<dbReference type="Pfam" id="PF16193">
    <property type="entry name" value="AAA_assoc_2"/>
    <property type="match status" value="1"/>
</dbReference>
<dbReference type="GO" id="GO:0017116">
    <property type="term" value="F:single-stranded DNA helicase activity"/>
    <property type="evidence" value="ECO:0007669"/>
    <property type="project" value="TreeGrafter"/>
</dbReference>
<protein>
    <submittedName>
        <fullName evidence="5">AAA family ATPase</fullName>
    </submittedName>
</protein>
<keyword evidence="6" id="KW-1185">Reference proteome</keyword>
<dbReference type="CDD" id="cd00009">
    <property type="entry name" value="AAA"/>
    <property type="match status" value="1"/>
</dbReference>
<reference evidence="5 6" key="1">
    <citation type="submission" date="2019-11" db="EMBL/GenBank/DDBJ databases">
        <title>Bacillus lacus genome.</title>
        <authorList>
            <person name="Allen C.J."/>
            <person name="Newman J.D."/>
        </authorList>
    </citation>
    <scope>NUCLEOTIDE SEQUENCE [LARGE SCALE GENOMIC DNA]</scope>
    <source>
        <strain evidence="5 6">KCTC 33946</strain>
    </source>
</reference>
<accession>A0A7X2LYY1</accession>
<dbReference type="Gene3D" id="3.40.50.300">
    <property type="entry name" value="P-loop containing nucleotide triphosphate hydrolases"/>
    <property type="match status" value="1"/>
</dbReference>
<dbReference type="RefSeq" id="WP_154306576.1">
    <property type="nucleotide sequence ID" value="NZ_WKKI01000004.1"/>
</dbReference>
<dbReference type="GO" id="GO:0008047">
    <property type="term" value="F:enzyme activator activity"/>
    <property type="evidence" value="ECO:0007669"/>
    <property type="project" value="TreeGrafter"/>
</dbReference>
<comment type="caution">
    <text evidence="5">The sequence shown here is derived from an EMBL/GenBank/DDBJ whole genome shotgun (WGS) entry which is preliminary data.</text>
</comment>
<dbReference type="SUPFAM" id="SSF48019">
    <property type="entry name" value="post-AAA+ oligomerization domain-like"/>
    <property type="match status" value="1"/>
</dbReference>
<evidence type="ECO:0000259" key="4">
    <source>
        <dbReference type="SMART" id="SM00382"/>
    </source>
</evidence>
<dbReference type="InterPro" id="IPR003593">
    <property type="entry name" value="AAA+_ATPase"/>
</dbReference>
<dbReference type="FunFam" id="1.20.272.10:FF:000001">
    <property type="entry name" value="Putative AAA family ATPase"/>
    <property type="match status" value="1"/>
</dbReference>
<dbReference type="GO" id="GO:0003677">
    <property type="term" value="F:DNA binding"/>
    <property type="evidence" value="ECO:0007669"/>
    <property type="project" value="InterPro"/>
</dbReference>
<dbReference type="Pfam" id="PF00004">
    <property type="entry name" value="AAA"/>
    <property type="match status" value="1"/>
</dbReference>
<dbReference type="SMART" id="SM00382">
    <property type="entry name" value="AAA"/>
    <property type="match status" value="1"/>
</dbReference>
<gene>
    <name evidence="5" type="ORF">GJU40_04210</name>
</gene>
<dbReference type="SUPFAM" id="SSF52540">
    <property type="entry name" value="P-loop containing nucleoside triphosphate hydrolases"/>
    <property type="match status" value="1"/>
</dbReference>
<evidence type="ECO:0000256" key="1">
    <source>
        <dbReference type="ARBA" id="ARBA00008959"/>
    </source>
</evidence>
<sequence length="430" mass="46956">MYGEPLAYRMRPQTLEEIAGQKDIIGSHTSLYKMIKNGFVPSMLLYGEPGTGKTSLAHAIAGTTKLPFISLNATTSGKKDVEAAVEETRLTGKVLLFLDEIHRFNKAQQDYLLPHVESGSIILIGATTENPFHDVNPAIRSRCGQIKQLTRLEEDDIAQLLNRALKDEKKGLGKTSVSITENQIQKIAGGSNGDARKALTMLESIVYASPKTEGSFFIEDSVIEDMIGKAGVYGDKKGSHFYNLLSSFQKSIRGSDVDAALYYLAHLLENGDLTAVNRRLLVIAYEDIGLANPAAGTHVLSAVEASERLGLPEARIPLAAAVVELCLSSKSNSAYKALDQAISDIRSGKTGEIPKHLRDGHYSGAAALGHTGYLYPHDYPIGTFGGWVHQEYLPSKLEGTRYYHPIEAGEEKRLSAIYKKLEQFKTNSTN</sequence>
<proteinExistence type="inferred from homology"/>
<evidence type="ECO:0000256" key="2">
    <source>
        <dbReference type="ARBA" id="ARBA00022741"/>
    </source>
</evidence>